<name>A0ABM5ZVP2_9GAMM</name>
<proteinExistence type="predicted"/>
<evidence type="ECO:0000313" key="2">
    <source>
        <dbReference type="EMBL" id="AMT96107.1"/>
    </source>
</evidence>
<feature type="transmembrane region" description="Helical" evidence="1">
    <location>
        <begin position="29"/>
        <end position="45"/>
    </location>
</feature>
<dbReference type="EMBL" id="CP014945">
    <property type="protein sequence ID" value="AMT96107.1"/>
    <property type="molecule type" value="Genomic_DNA"/>
</dbReference>
<organism evidence="2 3">
    <name type="scientific">Psychrobacter alimentarius</name>
    <dbReference type="NCBI Taxonomy" id="261164"/>
    <lineage>
        <taxon>Bacteria</taxon>
        <taxon>Pseudomonadati</taxon>
        <taxon>Pseudomonadota</taxon>
        <taxon>Gammaproteobacteria</taxon>
        <taxon>Moraxellales</taxon>
        <taxon>Moraxellaceae</taxon>
        <taxon>Psychrobacter</taxon>
    </lineage>
</organism>
<evidence type="ECO:0000313" key="3">
    <source>
        <dbReference type="Proteomes" id="UP000076104"/>
    </source>
</evidence>
<dbReference type="RefSeq" id="WP_062843858.1">
    <property type="nucleotide sequence ID" value="NZ_CP014945.1"/>
</dbReference>
<dbReference type="GeneID" id="33060571"/>
<keyword evidence="1" id="KW-0812">Transmembrane</keyword>
<feature type="transmembrane region" description="Helical" evidence="1">
    <location>
        <begin position="102"/>
        <end position="118"/>
    </location>
</feature>
<reference evidence="2 3" key="1">
    <citation type="submission" date="2016-03" db="EMBL/GenBank/DDBJ databases">
        <title>Genome sequencing of Psychrobacter alimentarius PAMC 27889.</title>
        <authorList>
            <person name="Lee J."/>
            <person name="Kim O.-S."/>
        </authorList>
    </citation>
    <scope>NUCLEOTIDE SEQUENCE [LARGE SCALE GENOMIC DNA]</scope>
    <source>
        <strain evidence="2 3">PAMC 27889</strain>
    </source>
</reference>
<feature type="transmembrane region" description="Helical" evidence="1">
    <location>
        <begin position="130"/>
        <end position="149"/>
    </location>
</feature>
<sequence length="173" mass="20218">MIEIPGNIILVICLLRCLHYFLQSHIRRAQTFWLAGVLIFVTAIRRELNYLPDLFVPNNFTLLSRSYDWWEDMVLTVIYLVVVGLLIHSWRYLWALLKKAPLSLYGSVAVLAVVQYMGENAILFPKDFGVFVEEISETIIYAVALIYLWRLNINDYANQQKEASELHYQTSTR</sequence>
<keyword evidence="1" id="KW-0472">Membrane</keyword>
<feature type="transmembrane region" description="Helical" evidence="1">
    <location>
        <begin position="6"/>
        <end position="22"/>
    </location>
</feature>
<keyword evidence="3" id="KW-1185">Reference proteome</keyword>
<keyword evidence="1" id="KW-1133">Transmembrane helix</keyword>
<feature type="transmembrane region" description="Helical" evidence="1">
    <location>
        <begin position="73"/>
        <end position="90"/>
    </location>
</feature>
<protein>
    <submittedName>
        <fullName evidence="2">Uncharacterized protein</fullName>
    </submittedName>
</protein>
<accession>A0ABM5ZVP2</accession>
<gene>
    <name evidence="2" type="ORF">A3K91_0478</name>
</gene>
<evidence type="ECO:0000256" key="1">
    <source>
        <dbReference type="SAM" id="Phobius"/>
    </source>
</evidence>
<dbReference type="Proteomes" id="UP000076104">
    <property type="component" value="Chromosome"/>
</dbReference>